<name>A0A9J5XLL4_SOLCO</name>
<dbReference type="EMBL" id="JACXVP010000009">
    <property type="protein sequence ID" value="KAG5587966.1"/>
    <property type="molecule type" value="Genomic_DNA"/>
</dbReference>
<evidence type="ECO:0000313" key="2">
    <source>
        <dbReference type="EMBL" id="KAG5587966.1"/>
    </source>
</evidence>
<evidence type="ECO:0000313" key="3">
    <source>
        <dbReference type="Proteomes" id="UP000824120"/>
    </source>
</evidence>
<sequence>MTDKDDFNAAANIMIPIENPKGSRNMIDIQNGEKMAHMEQELKILREELCEVRDLAKLSATTFPTFKTPILFAKSDFPNQPEQTQHAPTHGQVPPVSPTVVRTVPDLSNYDPIIPTIQQILGAHVAAPYDPHVPPVYAAGVPTFTMLAVVNVPYEVDQYEKIFAYGRIAVVASRLYNRVPLAHQKEKGGCFKLPLTNRKDHLTEGYTIVATAARYFIRPKGIIPNHTIIHPEAKDTKILQDHIPRPSTTPK</sequence>
<dbReference type="AlphaFoldDB" id="A0A9J5XLL4"/>
<accession>A0A9J5XLL4</accession>
<dbReference type="Proteomes" id="UP000824120">
    <property type="component" value="Chromosome 9"/>
</dbReference>
<organism evidence="2 3">
    <name type="scientific">Solanum commersonii</name>
    <name type="common">Commerson's wild potato</name>
    <name type="synonym">Commerson's nightshade</name>
    <dbReference type="NCBI Taxonomy" id="4109"/>
    <lineage>
        <taxon>Eukaryota</taxon>
        <taxon>Viridiplantae</taxon>
        <taxon>Streptophyta</taxon>
        <taxon>Embryophyta</taxon>
        <taxon>Tracheophyta</taxon>
        <taxon>Spermatophyta</taxon>
        <taxon>Magnoliopsida</taxon>
        <taxon>eudicotyledons</taxon>
        <taxon>Gunneridae</taxon>
        <taxon>Pentapetalae</taxon>
        <taxon>asterids</taxon>
        <taxon>lamiids</taxon>
        <taxon>Solanales</taxon>
        <taxon>Solanaceae</taxon>
        <taxon>Solanoideae</taxon>
        <taxon>Solaneae</taxon>
        <taxon>Solanum</taxon>
    </lineage>
</organism>
<comment type="caution">
    <text evidence="2">The sequence shown here is derived from an EMBL/GenBank/DDBJ whole genome shotgun (WGS) entry which is preliminary data.</text>
</comment>
<reference evidence="2 3" key="1">
    <citation type="submission" date="2020-09" db="EMBL/GenBank/DDBJ databases">
        <title>De no assembly of potato wild relative species, Solanum commersonii.</title>
        <authorList>
            <person name="Cho K."/>
        </authorList>
    </citation>
    <scope>NUCLEOTIDE SEQUENCE [LARGE SCALE GENOMIC DNA]</scope>
    <source>
        <strain evidence="2">LZ3.2</strain>
        <tissue evidence="2">Leaf</tissue>
    </source>
</reference>
<feature type="compositionally biased region" description="Polar residues" evidence="1">
    <location>
        <begin position="77"/>
        <end position="87"/>
    </location>
</feature>
<gene>
    <name evidence="2" type="ORF">H5410_048400</name>
</gene>
<feature type="region of interest" description="Disordered" evidence="1">
    <location>
        <begin position="77"/>
        <end position="96"/>
    </location>
</feature>
<evidence type="ECO:0000256" key="1">
    <source>
        <dbReference type="SAM" id="MobiDB-lite"/>
    </source>
</evidence>
<proteinExistence type="predicted"/>
<protein>
    <submittedName>
        <fullName evidence="2">Uncharacterized protein</fullName>
    </submittedName>
</protein>
<keyword evidence="3" id="KW-1185">Reference proteome</keyword>